<feature type="active site" description="Proton acceptor" evidence="10">
    <location>
        <position position="330"/>
    </location>
</feature>
<dbReference type="KEGG" id="caul:KCG34_05195"/>
<comment type="cofactor">
    <cofactor evidence="11">
        <name>pyrroloquinoline quinone</name>
        <dbReference type="ChEBI" id="CHEBI:58442"/>
    </cofactor>
    <text evidence="11">Binds 1 PQQ group per subunit.</text>
</comment>
<dbReference type="InterPro" id="IPR009056">
    <property type="entry name" value="Cyt_c-like_dom"/>
</dbReference>
<evidence type="ECO:0000313" key="17">
    <source>
        <dbReference type="EMBL" id="QUD89276.1"/>
    </source>
</evidence>
<dbReference type="SUPFAM" id="SSF50998">
    <property type="entry name" value="Quinoprotein alcohol dehydrogenase-like"/>
    <property type="match status" value="1"/>
</dbReference>
<evidence type="ECO:0000259" key="16">
    <source>
        <dbReference type="PROSITE" id="PS51007"/>
    </source>
</evidence>
<keyword evidence="18" id="KW-1185">Reference proteome</keyword>
<keyword evidence="9 13" id="KW-1015">Disulfide bond</keyword>
<feature type="binding site" description="covalent" evidence="11">
    <location>
        <position position="658"/>
    </location>
    <ligand>
        <name>heme c</name>
        <dbReference type="ChEBI" id="CHEBI:61717"/>
    </ligand>
</feature>
<evidence type="ECO:0000256" key="13">
    <source>
        <dbReference type="PIRSR" id="PIRSR617512-4"/>
    </source>
</evidence>
<evidence type="ECO:0000256" key="6">
    <source>
        <dbReference type="ARBA" id="ARBA00022891"/>
    </source>
</evidence>
<evidence type="ECO:0000256" key="9">
    <source>
        <dbReference type="ARBA" id="ARBA00023157"/>
    </source>
</evidence>
<feature type="binding site" evidence="11">
    <location>
        <position position="142"/>
    </location>
    <ligand>
        <name>pyrroloquinoline quinone</name>
        <dbReference type="ChEBI" id="CHEBI:58442"/>
    </ligand>
</feature>
<evidence type="ECO:0000256" key="10">
    <source>
        <dbReference type="PIRSR" id="PIRSR617512-1"/>
    </source>
</evidence>
<feature type="binding site" evidence="11">
    <location>
        <position position="187"/>
    </location>
    <ligand>
        <name>pyrroloquinoline quinone</name>
        <dbReference type="ChEBI" id="CHEBI:58442"/>
    </ligand>
</feature>
<keyword evidence="6 11" id="KW-0634">PQQ</keyword>
<evidence type="ECO:0000256" key="3">
    <source>
        <dbReference type="ARBA" id="ARBA00022723"/>
    </source>
</evidence>
<dbReference type="InterPro" id="IPR018391">
    <property type="entry name" value="PQQ_b-propeller_rpt"/>
</dbReference>
<keyword evidence="4 15" id="KW-0732">Signal</keyword>
<keyword evidence="5 12" id="KW-0106">Calcium</keyword>
<dbReference type="PANTHER" id="PTHR32303">
    <property type="entry name" value="QUINOPROTEIN ALCOHOL DEHYDROGENASE (CYTOCHROME C)"/>
    <property type="match status" value="1"/>
</dbReference>
<organism evidence="17 18">
    <name type="scientific">Phenylobacterium montanum</name>
    <dbReference type="NCBI Taxonomy" id="2823693"/>
    <lineage>
        <taxon>Bacteria</taxon>
        <taxon>Pseudomonadati</taxon>
        <taxon>Pseudomonadota</taxon>
        <taxon>Alphaproteobacteria</taxon>
        <taxon>Caulobacterales</taxon>
        <taxon>Caulobacteraceae</taxon>
        <taxon>Phenylobacterium</taxon>
    </lineage>
</organism>
<gene>
    <name evidence="17" type="ORF">KCG34_05195</name>
</gene>
<keyword evidence="2 11" id="KW-0349">Heme</keyword>
<dbReference type="Pfam" id="PF13442">
    <property type="entry name" value="Cytochrome_CBB3"/>
    <property type="match status" value="1"/>
</dbReference>
<dbReference type="InterPro" id="IPR017512">
    <property type="entry name" value="PQQ_MeOH/EtOH_DH"/>
</dbReference>
<feature type="binding site" description="covalent" evidence="11">
    <location>
        <position position="655"/>
    </location>
    <ligand>
        <name>heme c</name>
        <dbReference type="ChEBI" id="CHEBI:61717"/>
    </ligand>
</feature>
<feature type="binding site" evidence="11">
    <location>
        <position position="265"/>
    </location>
    <ligand>
        <name>pyrroloquinoline quinone</name>
        <dbReference type="ChEBI" id="CHEBI:58442"/>
    </ligand>
</feature>
<sequence>MALVALAAATPLWTGGAFAAGGVPAPLPQQAGNVGEDRLKQADSEPQNWFTGGRDSRQTYHSPLAAINDKTVGRLGFAWSYDLGTHRGQEATPIVVDGVMYTSGYKGLVYALNAETGVELWRFDPDVPDIAYREPCCDTVNRGVAVWKGKVYVASVDGRIHALDAATGKEIWSADTITDHRQPYSSTGAPVIAHDVVVIGNGGADMEKGGVRGYVSGYDLDSGKLKWRFFTVPPAPGARLEHPELVVAARSWGPHRAAVYAGGATAWDGMTYDPETNLVYIGTGNAAPYDLRKLGKGNGDDLFACSILAIDPDTGRMAWYYQTTPGDHWDFDAVQKLVVADLPVAGKPRHVVMQASKNGFFYVLDARSGKLVSADPYTYVNWAKAVDMKTGRPEITTQADYYKHPKNIYPSWSGGHTWPPMSFNPQTGLVYIPVIDVPNIWVDMEHNGGRVKYVNGFFSIEGFFPDENYSAADLKSLYGTLPELKQLQSERSGKLVRELIRAWDPVSQKVVWEHETSSGVRGYDGGVLSTNGNLVIQGRGSGQLFVYAADTGRVLKTIDTGSHIMAAPMTYAVNGVQYVAVQTGYGGAAITVGPIPASSAASRFDNENRILAFKLDGGETPKPAPRPQEPFPAPPPSKASLASIRRGEVKFTEQCSRCHALGPSVTPDLRKLSPQMHQAFEDIVLHGVAGPLGMERFDDLLKPADVKAIHAYLIDQQKQGYQAQLAAARK</sequence>
<dbReference type="PROSITE" id="PS00364">
    <property type="entry name" value="BACTERIAL_PQQ_2"/>
    <property type="match status" value="1"/>
</dbReference>
<dbReference type="GO" id="GO:0005509">
    <property type="term" value="F:calcium ion binding"/>
    <property type="evidence" value="ECO:0007669"/>
    <property type="project" value="InterPro"/>
</dbReference>
<evidence type="ECO:0000313" key="18">
    <source>
        <dbReference type="Proteomes" id="UP000676409"/>
    </source>
</evidence>
<evidence type="ECO:0000256" key="5">
    <source>
        <dbReference type="ARBA" id="ARBA00022837"/>
    </source>
</evidence>
<evidence type="ECO:0000256" key="1">
    <source>
        <dbReference type="ARBA" id="ARBA00008156"/>
    </source>
</evidence>
<feature type="binding site" evidence="11">
    <location>
        <begin position="203"/>
        <end position="204"/>
    </location>
    <ligand>
        <name>pyrroloquinoline quinone</name>
        <dbReference type="ChEBI" id="CHEBI:58442"/>
    </ligand>
</feature>
<comment type="cofactor">
    <cofactor evidence="12">
        <name>Ca(2+)</name>
        <dbReference type="ChEBI" id="CHEBI:29108"/>
    </cofactor>
    <text evidence="12">Binds 1 Ca(2+) ion per subunit.</text>
</comment>
<proteinExistence type="inferred from homology"/>
<accession>A0A975G3D9</accession>
<dbReference type="AlphaFoldDB" id="A0A975G3D9"/>
<reference evidence="17" key="1">
    <citation type="submission" date="2021-04" db="EMBL/GenBank/DDBJ databases">
        <title>The complete genome sequence of Caulobacter sp. S6.</title>
        <authorList>
            <person name="Tang Y."/>
            <person name="Ouyang W."/>
            <person name="Liu Q."/>
            <person name="Huang B."/>
            <person name="Guo Z."/>
            <person name="Lei P."/>
        </authorList>
    </citation>
    <scope>NUCLEOTIDE SEQUENCE</scope>
    <source>
        <strain evidence="17">S6</strain>
    </source>
</reference>
<feature type="chain" id="PRO_5037678021" evidence="15">
    <location>
        <begin position="20"/>
        <end position="730"/>
    </location>
</feature>
<feature type="binding site" evidence="11">
    <location>
        <position position="90"/>
    </location>
    <ligand>
        <name>pyrroloquinoline quinone</name>
        <dbReference type="ChEBI" id="CHEBI:58442"/>
    </ligand>
</feature>
<dbReference type="InterPro" id="IPR002372">
    <property type="entry name" value="PQQ_rpt_dom"/>
</dbReference>
<dbReference type="InterPro" id="IPR011047">
    <property type="entry name" value="Quinoprotein_ADH-like_sf"/>
</dbReference>
<feature type="domain" description="Cytochrome c" evidence="16">
    <location>
        <begin position="642"/>
        <end position="717"/>
    </location>
</feature>
<feature type="compositionally biased region" description="Pro residues" evidence="14">
    <location>
        <begin position="622"/>
        <end position="637"/>
    </location>
</feature>
<feature type="signal peptide" evidence="15">
    <location>
        <begin position="1"/>
        <end position="19"/>
    </location>
</feature>
<dbReference type="GO" id="GO:0009055">
    <property type="term" value="F:electron transfer activity"/>
    <property type="evidence" value="ECO:0007669"/>
    <property type="project" value="InterPro"/>
</dbReference>
<evidence type="ECO:0000256" key="14">
    <source>
        <dbReference type="SAM" id="MobiDB-lite"/>
    </source>
</evidence>
<keyword evidence="7 17" id="KW-0560">Oxidoreductase</keyword>
<evidence type="ECO:0000256" key="4">
    <source>
        <dbReference type="ARBA" id="ARBA00022729"/>
    </source>
</evidence>
<evidence type="ECO:0000256" key="2">
    <source>
        <dbReference type="ARBA" id="ARBA00022617"/>
    </source>
</evidence>
<comment type="cofactor">
    <cofactor evidence="11">
        <name>heme c</name>
        <dbReference type="ChEBI" id="CHEBI:61717"/>
    </cofactor>
    <text evidence="11">Binds 1 heme c group per subunit.</text>
</comment>
<evidence type="ECO:0000256" key="15">
    <source>
        <dbReference type="SAM" id="SignalP"/>
    </source>
</evidence>
<feature type="binding site" evidence="12">
    <location>
        <position position="330"/>
    </location>
    <ligand>
        <name>Ca(2+)</name>
        <dbReference type="ChEBI" id="CHEBI:29108"/>
    </ligand>
</feature>
<dbReference type="RefSeq" id="WP_211939328.1">
    <property type="nucleotide sequence ID" value="NZ_CP073078.1"/>
</dbReference>
<feature type="binding site" evidence="11">
    <location>
        <position position="357"/>
    </location>
    <ligand>
        <name>pyrroloquinoline quinone</name>
        <dbReference type="ChEBI" id="CHEBI:58442"/>
    </ligand>
</feature>
<feature type="region of interest" description="Disordered" evidence="14">
    <location>
        <begin position="615"/>
        <end position="640"/>
    </location>
</feature>
<feature type="binding site" description="axial binding residue" evidence="12">
    <location>
        <position position="694"/>
    </location>
    <ligand>
        <name>heme c</name>
        <dbReference type="ChEBI" id="CHEBI:61717"/>
    </ligand>
    <ligandPart>
        <name>Fe</name>
        <dbReference type="ChEBI" id="CHEBI:18248"/>
    </ligandPart>
</feature>
<feature type="binding site" description="axial binding residue" evidence="12">
    <location>
        <position position="659"/>
    </location>
    <ligand>
        <name>heme c</name>
        <dbReference type="ChEBI" id="CHEBI:61717"/>
    </ligand>
    <ligandPart>
        <name>Fe</name>
        <dbReference type="ChEBI" id="CHEBI:18248"/>
    </ligandPart>
</feature>
<dbReference type="Gene3D" id="2.140.10.10">
    <property type="entry name" value="Quinoprotein alcohol dehydrogenase-like superfamily"/>
    <property type="match status" value="1"/>
</dbReference>
<dbReference type="GO" id="GO:0030288">
    <property type="term" value="C:outer membrane-bounded periplasmic space"/>
    <property type="evidence" value="ECO:0007669"/>
    <property type="project" value="InterPro"/>
</dbReference>
<dbReference type="Gene3D" id="1.10.760.10">
    <property type="entry name" value="Cytochrome c-like domain"/>
    <property type="match status" value="1"/>
</dbReference>
<dbReference type="EMBL" id="CP073078">
    <property type="protein sequence ID" value="QUD89276.1"/>
    <property type="molecule type" value="Genomic_DNA"/>
</dbReference>
<feature type="disulfide bond" evidence="13">
    <location>
        <begin position="136"/>
        <end position="137"/>
    </location>
</feature>
<dbReference type="GO" id="GO:0020037">
    <property type="term" value="F:heme binding"/>
    <property type="evidence" value="ECO:0007669"/>
    <property type="project" value="InterPro"/>
</dbReference>
<dbReference type="SMART" id="SM00564">
    <property type="entry name" value="PQQ"/>
    <property type="match status" value="6"/>
</dbReference>
<dbReference type="Proteomes" id="UP000676409">
    <property type="component" value="Chromosome"/>
</dbReference>
<dbReference type="PANTHER" id="PTHR32303:SF20">
    <property type="entry name" value="QUINOPROTEIN ETHANOL DEHYDROGENASE"/>
    <property type="match status" value="1"/>
</dbReference>
<dbReference type="EC" id="1.1.2.-" evidence="17"/>
<dbReference type="InterPro" id="IPR036909">
    <property type="entry name" value="Cyt_c-like_dom_sf"/>
</dbReference>
<evidence type="ECO:0000256" key="8">
    <source>
        <dbReference type="ARBA" id="ARBA00023004"/>
    </source>
</evidence>
<dbReference type="PROSITE" id="PS51007">
    <property type="entry name" value="CYTC"/>
    <property type="match status" value="1"/>
</dbReference>
<dbReference type="NCBIfam" id="TIGR03075">
    <property type="entry name" value="PQQ_enz_alc_DH"/>
    <property type="match status" value="1"/>
</dbReference>
<evidence type="ECO:0000256" key="11">
    <source>
        <dbReference type="PIRSR" id="PIRSR617512-2"/>
    </source>
</evidence>
<name>A0A975G3D9_9CAUL</name>
<evidence type="ECO:0000256" key="7">
    <source>
        <dbReference type="ARBA" id="ARBA00023002"/>
    </source>
</evidence>
<keyword evidence="3 12" id="KW-0479">Metal-binding</keyword>
<protein>
    <submittedName>
        <fullName evidence="17">PQQ-dependent dehydrogenase, methanol/ethanol family</fullName>
        <ecNumber evidence="17">1.1.2.-</ecNumber>
    </submittedName>
</protein>
<dbReference type="SUPFAM" id="SSF46626">
    <property type="entry name" value="Cytochrome c"/>
    <property type="match status" value="1"/>
</dbReference>
<dbReference type="GO" id="GO:0016020">
    <property type="term" value="C:membrane"/>
    <property type="evidence" value="ECO:0007669"/>
    <property type="project" value="InterPro"/>
</dbReference>
<dbReference type="GO" id="GO:0016614">
    <property type="term" value="F:oxidoreductase activity, acting on CH-OH group of donors"/>
    <property type="evidence" value="ECO:0007669"/>
    <property type="project" value="InterPro"/>
</dbReference>
<keyword evidence="8 12" id="KW-0408">Iron</keyword>
<comment type="similarity">
    <text evidence="1">Belongs to the bacterial PQQ dehydrogenase family.</text>
</comment>
<dbReference type="InterPro" id="IPR001479">
    <property type="entry name" value="Quinoprotein_DH_CS"/>
</dbReference>
<evidence type="ECO:0000256" key="12">
    <source>
        <dbReference type="PIRSR" id="PIRSR617512-3"/>
    </source>
</evidence>
<dbReference type="Pfam" id="PF01011">
    <property type="entry name" value="PQQ"/>
    <property type="match status" value="1"/>
</dbReference>
<feature type="binding site" evidence="12">
    <location>
        <position position="285"/>
    </location>
    <ligand>
        <name>Ca(2+)</name>
        <dbReference type="ChEBI" id="CHEBI:29108"/>
    </ligand>
</feature>